<evidence type="ECO:0000313" key="1">
    <source>
        <dbReference type="EMBL" id="CAL1593517.1"/>
    </source>
</evidence>
<name>A0AAV2L2F0_KNICA</name>
<protein>
    <submittedName>
        <fullName evidence="1">Uncharacterized protein</fullName>
    </submittedName>
</protein>
<keyword evidence="2" id="KW-1185">Reference proteome</keyword>
<gene>
    <name evidence="1" type="ORF">KC01_LOCUS22613</name>
</gene>
<dbReference type="Gene3D" id="3.30.9.10">
    <property type="entry name" value="D-Amino Acid Oxidase, subunit A, domain 2"/>
    <property type="match status" value="1"/>
</dbReference>
<dbReference type="AlphaFoldDB" id="A0AAV2L2F0"/>
<sequence length="122" mass="13472">MVSLMVSVAGLSQDHLGVLNEEPVDLQFNQSGYLFLANEDVAHIMEENYKTQRYAGAKVSLLSPSQVKEKFPWINTEGVALASYVQGKTNTHKQEKAHTTATLMELEAAHSPGLSKKKVLEE</sequence>
<dbReference type="EMBL" id="OZ035824">
    <property type="protein sequence ID" value="CAL1593517.1"/>
    <property type="molecule type" value="Genomic_DNA"/>
</dbReference>
<organism evidence="1 2">
    <name type="scientific">Knipowitschia caucasica</name>
    <name type="common">Caucasian dwarf goby</name>
    <name type="synonym">Pomatoschistus caucasicus</name>
    <dbReference type="NCBI Taxonomy" id="637954"/>
    <lineage>
        <taxon>Eukaryota</taxon>
        <taxon>Metazoa</taxon>
        <taxon>Chordata</taxon>
        <taxon>Craniata</taxon>
        <taxon>Vertebrata</taxon>
        <taxon>Euteleostomi</taxon>
        <taxon>Actinopterygii</taxon>
        <taxon>Neopterygii</taxon>
        <taxon>Teleostei</taxon>
        <taxon>Neoteleostei</taxon>
        <taxon>Acanthomorphata</taxon>
        <taxon>Gobiaria</taxon>
        <taxon>Gobiiformes</taxon>
        <taxon>Gobioidei</taxon>
        <taxon>Gobiidae</taxon>
        <taxon>Gobiinae</taxon>
        <taxon>Knipowitschia</taxon>
    </lineage>
</organism>
<reference evidence="1 2" key="1">
    <citation type="submission" date="2024-04" db="EMBL/GenBank/DDBJ databases">
        <authorList>
            <person name="Waldvogel A.-M."/>
            <person name="Schoenle A."/>
        </authorList>
    </citation>
    <scope>NUCLEOTIDE SEQUENCE [LARGE SCALE GENOMIC DNA]</scope>
</reference>
<dbReference type="Proteomes" id="UP001497482">
    <property type="component" value="Chromosome 2"/>
</dbReference>
<evidence type="ECO:0000313" key="2">
    <source>
        <dbReference type="Proteomes" id="UP001497482"/>
    </source>
</evidence>
<accession>A0AAV2L2F0</accession>
<proteinExistence type="predicted"/>